<feature type="transmembrane region" description="Helical" evidence="9">
    <location>
        <begin position="132"/>
        <end position="150"/>
    </location>
</feature>
<feature type="compositionally biased region" description="Basic and acidic residues" evidence="8">
    <location>
        <begin position="14"/>
        <end position="25"/>
    </location>
</feature>
<feature type="transmembrane region" description="Helical" evidence="9">
    <location>
        <begin position="365"/>
        <end position="389"/>
    </location>
</feature>
<comment type="caution">
    <text evidence="10">The sequence shown here is derived from an EMBL/GenBank/DDBJ whole genome shotgun (WGS) entry which is preliminary data.</text>
</comment>
<evidence type="ECO:0000313" key="11">
    <source>
        <dbReference type="Proteomes" id="UP000094444"/>
    </source>
</evidence>
<dbReference type="Proteomes" id="UP000094444">
    <property type="component" value="Unassembled WGS sequence"/>
</dbReference>
<dbReference type="EMBL" id="MAVT02000014">
    <property type="protein sequence ID" value="POS81242.1"/>
    <property type="molecule type" value="Genomic_DNA"/>
</dbReference>
<proteinExistence type="inferred from homology"/>
<dbReference type="OrthoDB" id="2116389at2759"/>
<comment type="subcellular location">
    <subcellularLocation>
        <location evidence="1">Membrane</location>
        <topology evidence="1">Multi-pass membrane protein</topology>
    </subcellularLocation>
</comment>
<feature type="transmembrane region" description="Helical" evidence="9">
    <location>
        <begin position="401"/>
        <end position="423"/>
    </location>
</feature>
<evidence type="ECO:0000313" key="10">
    <source>
        <dbReference type="EMBL" id="POS81242.1"/>
    </source>
</evidence>
<keyword evidence="5 9" id="KW-1133">Transmembrane helix</keyword>
<evidence type="ECO:0000256" key="5">
    <source>
        <dbReference type="ARBA" id="ARBA00022989"/>
    </source>
</evidence>
<evidence type="ECO:0000256" key="1">
    <source>
        <dbReference type="ARBA" id="ARBA00004141"/>
    </source>
</evidence>
<feature type="transmembrane region" description="Helical" evidence="9">
    <location>
        <begin position="473"/>
        <end position="493"/>
    </location>
</feature>
<evidence type="ECO:0000256" key="6">
    <source>
        <dbReference type="ARBA" id="ARBA00023136"/>
    </source>
</evidence>
<dbReference type="AlphaFoldDB" id="A0A2P5IFG5"/>
<feature type="transmembrane region" description="Helical" evidence="9">
    <location>
        <begin position="241"/>
        <end position="260"/>
    </location>
</feature>
<gene>
    <name evidence="10" type="ORF">DHEL01_v200342</name>
</gene>
<keyword evidence="6 7" id="KW-0472">Membrane</keyword>
<evidence type="ECO:0000256" key="2">
    <source>
        <dbReference type="ARBA" id="ARBA00008974"/>
    </source>
</evidence>
<keyword evidence="4 9" id="KW-0812">Transmembrane</keyword>
<feature type="region of interest" description="Disordered" evidence="8">
    <location>
        <begin position="1"/>
        <end position="41"/>
    </location>
</feature>
<sequence>MSTAVSRAPGDTSDVEKNGAGEEQRQQQQQQQHGRYNQHQQKYQRHGKLVSMLKVDDGEVYESHPEKHPRWYQLILDVGVEENGIKPVPVERRTDGRFYNLFTVMFTALLCLLPLPTGMLATISFGMSLRDASLVILFFSVITVIPPAFLGIGGTQTGLRQQVQARYSFGLYLATVPLLLNAATIIGFSLVAAIVGGQALAAVNPTAVSDNVGIVVVCLVSFVASLMGYRALHLFNTWSWIPNLVAIIIAVGCGGSKLRLQSDVAPATVQQVLSYGGLIAGYFLTFGGTVSDYSIYHDPRALRKPVVFASYYLGMFTPSVPLLILGAAIGGATPNVPEWAAAYEHLGIGGVVAEMLTPAGGFGKFVLVLLALSVIGNIAISMYSVALCLQMIVPFFARIHRFVFIVATFAVMIPCSIEAARAWEESLENFLALIGYWAGCFDAVLITDLVVFRRMDYSSYEHAIWNVGRELPTGIPALLASVISFGLVVPGMAEAWYTGPIAKKTGDIGFESAFVVTALCYFPLRWLEIRWRGRL</sequence>
<feature type="transmembrane region" description="Helical" evidence="9">
    <location>
        <begin position="171"/>
        <end position="200"/>
    </location>
</feature>
<feature type="transmembrane region" description="Helical" evidence="9">
    <location>
        <begin position="429"/>
        <end position="452"/>
    </location>
</feature>
<dbReference type="STRING" id="158607.A0A2P5IFG5"/>
<keyword evidence="11" id="KW-1185">Reference proteome</keyword>
<dbReference type="Pfam" id="PF02133">
    <property type="entry name" value="Transp_cyt_pur"/>
    <property type="match status" value="1"/>
</dbReference>
<accession>A0A2P5IFG5</accession>
<feature type="transmembrane region" description="Helical" evidence="9">
    <location>
        <begin position="508"/>
        <end position="527"/>
    </location>
</feature>
<evidence type="ECO:0000256" key="3">
    <source>
        <dbReference type="ARBA" id="ARBA00022448"/>
    </source>
</evidence>
<evidence type="ECO:0000256" key="4">
    <source>
        <dbReference type="ARBA" id="ARBA00022692"/>
    </source>
</evidence>
<dbReference type="InterPro" id="IPR001248">
    <property type="entry name" value="Pur-cyt_permease"/>
</dbReference>
<evidence type="ECO:0000256" key="8">
    <source>
        <dbReference type="SAM" id="MobiDB-lite"/>
    </source>
</evidence>
<dbReference type="PANTHER" id="PTHR31806:SF5">
    <property type="entry name" value="PURINE-CYTOSINE PERMEASE FCY21"/>
    <property type="match status" value="1"/>
</dbReference>
<feature type="transmembrane region" description="Helical" evidence="9">
    <location>
        <begin position="212"/>
        <end position="229"/>
    </location>
</feature>
<dbReference type="GO" id="GO:0005886">
    <property type="term" value="C:plasma membrane"/>
    <property type="evidence" value="ECO:0007669"/>
    <property type="project" value="TreeGrafter"/>
</dbReference>
<dbReference type="PANTHER" id="PTHR31806">
    <property type="entry name" value="PURINE-CYTOSINE PERMEASE FCY2-RELATED"/>
    <property type="match status" value="1"/>
</dbReference>
<comment type="similarity">
    <text evidence="2 7">Belongs to the purine-cytosine permease (2.A.39) family.</text>
</comment>
<dbReference type="Gene3D" id="1.10.4160.10">
    <property type="entry name" value="Hydantoin permease"/>
    <property type="match status" value="1"/>
</dbReference>
<feature type="transmembrane region" description="Helical" evidence="9">
    <location>
        <begin position="308"/>
        <end position="329"/>
    </location>
</feature>
<protein>
    <submittedName>
        <fullName evidence="10">Purine-cytosine permease FCY21</fullName>
    </submittedName>
</protein>
<evidence type="ECO:0000256" key="7">
    <source>
        <dbReference type="PIRNR" id="PIRNR002744"/>
    </source>
</evidence>
<reference evidence="10" key="1">
    <citation type="submission" date="2017-09" db="EMBL/GenBank/DDBJ databases">
        <title>Polyketide synthases of a Diaporthe helianthi virulent isolate.</title>
        <authorList>
            <person name="Baroncelli R."/>
        </authorList>
    </citation>
    <scope>NUCLEOTIDE SEQUENCE [LARGE SCALE GENOMIC DNA]</scope>
    <source>
        <strain evidence="10">7/96</strain>
    </source>
</reference>
<keyword evidence="3 7" id="KW-0813">Transport</keyword>
<evidence type="ECO:0000256" key="9">
    <source>
        <dbReference type="SAM" id="Phobius"/>
    </source>
</evidence>
<name>A0A2P5IFG5_DIAHE</name>
<dbReference type="PIRSF" id="PIRSF002744">
    <property type="entry name" value="Pur-cyt_permease"/>
    <property type="match status" value="1"/>
</dbReference>
<dbReference type="GO" id="GO:0022857">
    <property type="term" value="F:transmembrane transporter activity"/>
    <property type="evidence" value="ECO:0007669"/>
    <property type="project" value="InterPro"/>
</dbReference>
<dbReference type="InterPro" id="IPR026030">
    <property type="entry name" value="Pur-cyt_permease_Fcy2/21/22"/>
</dbReference>
<feature type="compositionally biased region" description="Low complexity" evidence="8">
    <location>
        <begin position="26"/>
        <end position="41"/>
    </location>
</feature>
<dbReference type="InParanoid" id="A0A2P5IFG5"/>
<feature type="transmembrane region" description="Helical" evidence="9">
    <location>
        <begin position="101"/>
        <end position="126"/>
    </location>
</feature>
<organism evidence="10 11">
    <name type="scientific">Diaporthe helianthi</name>
    <dbReference type="NCBI Taxonomy" id="158607"/>
    <lineage>
        <taxon>Eukaryota</taxon>
        <taxon>Fungi</taxon>
        <taxon>Dikarya</taxon>
        <taxon>Ascomycota</taxon>
        <taxon>Pezizomycotina</taxon>
        <taxon>Sordariomycetes</taxon>
        <taxon>Sordariomycetidae</taxon>
        <taxon>Diaporthales</taxon>
        <taxon>Diaporthaceae</taxon>
        <taxon>Diaporthe</taxon>
    </lineage>
</organism>
<feature type="transmembrane region" description="Helical" evidence="9">
    <location>
        <begin position="272"/>
        <end position="296"/>
    </location>
</feature>